<dbReference type="Proteomes" id="UP001557465">
    <property type="component" value="Unassembled WGS sequence"/>
</dbReference>
<name>A0ABV3TM22_9RHOB</name>
<organism evidence="1 2">
    <name type="scientific">Thioclava arctica</name>
    <dbReference type="NCBI Taxonomy" id="3238301"/>
    <lineage>
        <taxon>Bacteria</taxon>
        <taxon>Pseudomonadati</taxon>
        <taxon>Pseudomonadota</taxon>
        <taxon>Alphaproteobacteria</taxon>
        <taxon>Rhodobacterales</taxon>
        <taxon>Paracoccaceae</taxon>
        <taxon>Thioclava</taxon>
    </lineage>
</organism>
<comment type="caution">
    <text evidence="1">The sequence shown here is derived from an EMBL/GenBank/DDBJ whole genome shotgun (WGS) entry which is preliminary data.</text>
</comment>
<keyword evidence="2" id="KW-1185">Reference proteome</keyword>
<dbReference type="InterPro" id="IPR014917">
    <property type="entry name" value="DUF1800"/>
</dbReference>
<protein>
    <submittedName>
        <fullName evidence="1">DUF1800 family protein</fullName>
    </submittedName>
</protein>
<dbReference type="EMBL" id="JBFRYC010000008">
    <property type="protein sequence ID" value="MEX1662618.1"/>
    <property type="molecule type" value="Genomic_DNA"/>
</dbReference>
<dbReference type="Pfam" id="PF08811">
    <property type="entry name" value="DUF1800"/>
    <property type="match status" value="1"/>
</dbReference>
<evidence type="ECO:0000313" key="1">
    <source>
        <dbReference type="EMBL" id="MEX1662618.1"/>
    </source>
</evidence>
<proteinExistence type="predicted"/>
<sequence length="459" mass="50354">MAGAENISTIAAIHFGYGLSPDQPAPRDAQALRSQLDEPDSAAVRWPLRGTEFMRQQMRDMYAAQKAQREGDQTAQTRIRATRDILNTQVLNGLRAQLARASLSPQGFRERLHYFWCDHFTVTAKNTVTATAPDAFAKEAIRPHLTGTFAQMLRAAVTHPAMLMYLDQTRSIGPQSAFAQKRKKVGLNENLGREVLELHTLGVSATYTQTDVREFSKLLTGLGFNAQQGFAFHPNWAQPGAELVLGRHYGGETPAKLSDIYAALDDIALSPATAHHLAHKLAVHFVADQPDPDLVAHIASAYSAHNSDLRATYAAMLEHPAAWVPLGGKARQPWDFIAASLRAINPPAALIDSLDDKKTRSRFYAPLRAMGQPNHKPLGPNGWAEDATAWITPQALATRINWSMRMAALHERHLPDPRQFVQTALGDAASPTLVQAAARAESKRKGIGLVLASANFNRR</sequence>
<accession>A0ABV3TM22</accession>
<gene>
    <name evidence="1" type="ORF">AB4874_13315</name>
</gene>
<dbReference type="RefSeq" id="WP_368392345.1">
    <property type="nucleotide sequence ID" value="NZ_JBFRYC010000008.1"/>
</dbReference>
<reference evidence="1 2" key="1">
    <citation type="journal article" date="2011" name="Int. J. Syst. Evol. Microbiol.">
        <title>Zhongshania antarctica gen. nov., sp. nov. and Zhongshania guokunii sp. nov., gammaproteobacteria respectively isolated from coastal attached (fast) ice and surface seawater of the Antarctic.</title>
        <authorList>
            <person name="Li H.J."/>
            <person name="Zhang X.Y."/>
            <person name="Chen C.X."/>
            <person name="Zhang Y.J."/>
            <person name="Gao Z.M."/>
            <person name="Yu Y."/>
            <person name="Chen X.L."/>
            <person name="Chen B."/>
            <person name="Zhang Y.Z."/>
        </authorList>
    </citation>
    <scope>NUCLEOTIDE SEQUENCE [LARGE SCALE GENOMIC DNA]</scope>
    <source>
        <strain evidence="1 2">15-R06ZXC-3</strain>
    </source>
</reference>
<evidence type="ECO:0000313" key="2">
    <source>
        <dbReference type="Proteomes" id="UP001557465"/>
    </source>
</evidence>